<dbReference type="AlphaFoldDB" id="G4Q3X0"/>
<sequence length="684" mass="74956">MNPVTDTRAYGAETGGLKALQGAVGVALKMKEDSMMADVTKALTEYRKQVDNLTYNPENGLFHLENENAKDLTQKYQTGESEIRRNILKTLPNYKAARDAFEKNVEQLNMRTTELYQKKEYQEAEKYKDATVNDFIEQAQISMQRGYQTIGVVGDRLDDIRKTIYANYASTKGLQWCKDKAEEVAGKSIQQAMAQASADDSQEGLENLINNYSPLVNPQYIRNFIAANNQQKKQAYINDEGKRLFSQFGNDMAGARKFIASMDLEEPSTGNFGLMAVAEMAKQEGYPSYLAEIGGTTCAHWATTAVHKVDPSFPVIDNVDVLVDTAREKRIYHKGDGYQGRPGDLVVIDYPNEKQGHTFMIGNDGTVWNAGGATPLYNQKATPEEFARICGGTISGIVSISSISGGGVGPARKRKLTPAEQDKVFAAYQKERGIAESIKNQQRRTVMEALQNQAAEMAANGVYDENAYIHLADGYKGTDMYADAVRAVSGWAGHGASIAGVSRRGHSSGGGSSANDAYAAFIEQMQDGSMNETEVRAMLTASDVSPDSALGKKALATNRYILSGGSNVINQLKLKWENSGHNTGDFNKALPYLMNYISGEKEAGKKPSFGDMWAALLDGEQPVTYRTSSGVKMLKKNQIFNSTGAYSWNPDTGETWQEGHDLPTIFTGDDMDEYAGGIDAEEED</sequence>
<proteinExistence type="predicted"/>
<evidence type="ECO:0000313" key="1">
    <source>
        <dbReference type="EMBL" id="AEQ23036.1"/>
    </source>
</evidence>
<reference evidence="1 2" key="1">
    <citation type="journal article" date="2011" name="J. Bacteriol.">
        <title>Complete genome sequence of Acidaminococcus intestini RYC-MR95, a Gram-negative bacterium from the phylum Firmicutes.</title>
        <authorList>
            <person name="D'Auria G."/>
            <person name="Galan J.C."/>
            <person name="Rodriguez-Alcayna M."/>
            <person name="Moya A."/>
            <person name="Baquero F."/>
            <person name="Latorre A."/>
        </authorList>
    </citation>
    <scope>NUCLEOTIDE SEQUENCE [LARGE SCALE GENOMIC DNA]</scope>
    <source>
        <strain evidence="1 2">RyC-MR95</strain>
    </source>
</reference>
<name>G4Q3X0_ACIIR</name>
<dbReference type="Proteomes" id="UP000007093">
    <property type="component" value="Chromosome"/>
</dbReference>
<dbReference type="PATRIC" id="fig|568816.4.peg.1772"/>
<dbReference type="InParanoid" id="G4Q3X0"/>
<organism evidence="1 2">
    <name type="scientific">Acidaminococcus intestini (strain RyC-MR95)</name>
    <dbReference type="NCBI Taxonomy" id="568816"/>
    <lineage>
        <taxon>Bacteria</taxon>
        <taxon>Bacillati</taxon>
        <taxon>Bacillota</taxon>
        <taxon>Negativicutes</taxon>
        <taxon>Acidaminococcales</taxon>
        <taxon>Acidaminococcaceae</taxon>
        <taxon>Acidaminococcus</taxon>
    </lineage>
</organism>
<gene>
    <name evidence="1" type="ordered locus">Acin_1825</name>
</gene>
<dbReference type="HOGENOM" id="CLU_402081_0_0_9"/>
<evidence type="ECO:0000313" key="2">
    <source>
        <dbReference type="Proteomes" id="UP000007093"/>
    </source>
</evidence>
<dbReference type="STRING" id="568816.Acin_1825"/>
<keyword evidence="2" id="KW-1185">Reference proteome</keyword>
<dbReference type="EMBL" id="CP003058">
    <property type="protein sequence ID" value="AEQ23036.1"/>
    <property type="molecule type" value="Genomic_DNA"/>
</dbReference>
<dbReference type="KEGG" id="ain:Acin_1825"/>
<protein>
    <submittedName>
        <fullName evidence="1">Uncharacterized protein</fullName>
    </submittedName>
</protein>
<dbReference type="eggNOG" id="ENOG5034CH2">
    <property type="taxonomic scope" value="Bacteria"/>
</dbReference>
<accession>G4Q3X0</accession>